<keyword evidence="2" id="KW-1185">Reference proteome</keyword>
<feature type="non-terminal residue" evidence="1">
    <location>
        <position position="1"/>
    </location>
</feature>
<reference evidence="1" key="1">
    <citation type="submission" date="2021-06" db="EMBL/GenBank/DDBJ databases">
        <authorList>
            <person name="Kallberg Y."/>
            <person name="Tangrot J."/>
            <person name="Rosling A."/>
        </authorList>
    </citation>
    <scope>NUCLEOTIDE SEQUENCE</scope>
    <source>
        <strain evidence="1">MA461A</strain>
    </source>
</reference>
<evidence type="ECO:0000313" key="1">
    <source>
        <dbReference type="EMBL" id="CAG8795600.1"/>
    </source>
</evidence>
<dbReference type="EMBL" id="CAJVQC010055649">
    <property type="protein sequence ID" value="CAG8795600.1"/>
    <property type="molecule type" value="Genomic_DNA"/>
</dbReference>
<name>A0ACA9RJL4_9GLOM</name>
<evidence type="ECO:0000313" key="2">
    <source>
        <dbReference type="Proteomes" id="UP000789920"/>
    </source>
</evidence>
<protein>
    <submittedName>
        <fullName evidence="1">31926_t:CDS:1</fullName>
    </submittedName>
</protein>
<dbReference type="Proteomes" id="UP000789920">
    <property type="component" value="Unassembled WGS sequence"/>
</dbReference>
<organism evidence="1 2">
    <name type="scientific">Racocetra persica</name>
    <dbReference type="NCBI Taxonomy" id="160502"/>
    <lineage>
        <taxon>Eukaryota</taxon>
        <taxon>Fungi</taxon>
        <taxon>Fungi incertae sedis</taxon>
        <taxon>Mucoromycota</taxon>
        <taxon>Glomeromycotina</taxon>
        <taxon>Glomeromycetes</taxon>
        <taxon>Diversisporales</taxon>
        <taxon>Gigasporaceae</taxon>
        <taxon>Racocetra</taxon>
    </lineage>
</organism>
<comment type="caution">
    <text evidence="1">The sequence shown here is derived from an EMBL/GenBank/DDBJ whole genome shotgun (WGS) entry which is preliminary data.</text>
</comment>
<accession>A0ACA9RJL4</accession>
<proteinExistence type="predicted"/>
<gene>
    <name evidence="1" type="ORF">RPERSI_LOCUS19989</name>
</gene>
<sequence>LDVEEPDRAVVKVVEDCSCFITNTGNNKIRSISFAVLASKKLSYFDK</sequence>